<evidence type="ECO:0000313" key="6">
    <source>
        <dbReference type="EMBL" id="MBU3844242.1"/>
    </source>
</evidence>
<dbReference type="PROSITE" id="PS00060">
    <property type="entry name" value="ADH_IRON_2"/>
    <property type="match status" value="1"/>
</dbReference>
<dbReference type="AlphaFoldDB" id="A0A948WZ81"/>
<dbReference type="GO" id="GO:0046872">
    <property type="term" value="F:metal ion binding"/>
    <property type="evidence" value="ECO:0007669"/>
    <property type="project" value="InterPro"/>
</dbReference>
<keyword evidence="3" id="KW-0560">Oxidoreductase</keyword>
<evidence type="ECO:0000259" key="4">
    <source>
        <dbReference type="Pfam" id="PF00465"/>
    </source>
</evidence>
<dbReference type="Pfam" id="PF25137">
    <property type="entry name" value="ADH_Fe_C"/>
    <property type="match status" value="1"/>
</dbReference>
<evidence type="ECO:0000256" key="2">
    <source>
        <dbReference type="ARBA" id="ARBA00007358"/>
    </source>
</evidence>
<dbReference type="SUPFAM" id="SSF56796">
    <property type="entry name" value="Dehydroquinate synthase-like"/>
    <property type="match status" value="1"/>
</dbReference>
<sequence>MENFEFHRPTAYYFGVGRENEVGAIIKALNKHKILIVYGGQYCISSGLLDRVQASLREAGVSYVTKGGVVPNPRADLVYDLIDLGRQEQVDFVLAVGGGSAIDTAKATAMGIVNEGDFFDFFLKSRQPLGCLGIGVVLTIPAAGSEGSCRAVIQKEIEGDVYKCGLGCPYFVPTFAVMNPELTKTLPPYQTACGAVDMMAHVMERYFTNTPEVSITDRLCEAVLSSIVETVPLVLREPDNYEARANVMWAGTLAHNDTCGVGREQDWATHALEHQLSALYDIAHGAGLAVLFPAWMEYTMPHNPLRFAQFATRVFGINMDFEEPKRTAKAGIMALRQFFKDIGMPLNFADIGAKEEDIPQMLRLLGVDEVNTIGHFVPLNRDACETIYKIAAHYHE</sequence>
<dbReference type="GO" id="GO:1990362">
    <property type="term" value="F:butanol dehydrogenase (NAD+) activity"/>
    <property type="evidence" value="ECO:0007669"/>
    <property type="project" value="InterPro"/>
</dbReference>
<reference evidence="6" key="1">
    <citation type="journal article" date="2021" name="PeerJ">
        <title>Extensive microbial diversity within the chicken gut microbiome revealed by metagenomics and culture.</title>
        <authorList>
            <person name="Gilroy R."/>
            <person name="Ravi A."/>
            <person name="Getino M."/>
            <person name="Pursley I."/>
            <person name="Horton D.L."/>
            <person name="Alikhan N.F."/>
            <person name="Baker D."/>
            <person name="Gharbi K."/>
            <person name="Hall N."/>
            <person name="Watson M."/>
            <person name="Adriaenssens E.M."/>
            <person name="Foster-Nyarko E."/>
            <person name="Jarju S."/>
            <person name="Secka A."/>
            <person name="Antonio M."/>
            <person name="Oren A."/>
            <person name="Chaudhuri R.R."/>
            <person name="La Ragione R."/>
            <person name="Hildebrand F."/>
            <person name="Pallen M.J."/>
        </authorList>
    </citation>
    <scope>NUCLEOTIDE SEQUENCE</scope>
    <source>
        <strain evidence="6">378</strain>
    </source>
</reference>
<reference evidence="6" key="2">
    <citation type="submission" date="2021-04" db="EMBL/GenBank/DDBJ databases">
        <authorList>
            <person name="Gilroy R."/>
        </authorList>
    </citation>
    <scope>NUCLEOTIDE SEQUENCE</scope>
    <source>
        <strain evidence="6">378</strain>
    </source>
</reference>
<protein>
    <submittedName>
        <fullName evidence="6">Iron-containing alcohol dehydrogenase</fullName>
    </submittedName>
</protein>
<dbReference type="GO" id="GO:0008106">
    <property type="term" value="F:alcohol dehydrogenase (NADP+) activity"/>
    <property type="evidence" value="ECO:0007669"/>
    <property type="project" value="TreeGrafter"/>
</dbReference>
<dbReference type="Gene3D" id="3.40.50.1970">
    <property type="match status" value="1"/>
</dbReference>
<dbReference type="Proteomes" id="UP000733611">
    <property type="component" value="Unassembled WGS sequence"/>
</dbReference>
<dbReference type="InterPro" id="IPR044731">
    <property type="entry name" value="BDH-like"/>
</dbReference>
<dbReference type="InterPro" id="IPR001670">
    <property type="entry name" value="ADH_Fe/GldA"/>
</dbReference>
<accession>A0A948WZ81</accession>
<evidence type="ECO:0000313" key="7">
    <source>
        <dbReference type="Proteomes" id="UP000733611"/>
    </source>
</evidence>
<dbReference type="Gene3D" id="1.20.1090.10">
    <property type="entry name" value="Dehydroquinate synthase-like - alpha domain"/>
    <property type="match status" value="1"/>
</dbReference>
<feature type="domain" description="Alcohol dehydrogenase iron-type/glycerol dehydrogenase GldA" evidence="4">
    <location>
        <begin position="9"/>
        <end position="180"/>
    </location>
</feature>
<dbReference type="GO" id="GO:1990002">
    <property type="term" value="F:methylglyoxal reductase (NADPH) (acetol producing) activity"/>
    <property type="evidence" value="ECO:0007669"/>
    <property type="project" value="TreeGrafter"/>
</dbReference>
<evidence type="ECO:0000256" key="3">
    <source>
        <dbReference type="ARBA" id="ARBA00023002"/>
    </source>
</evidence>
<evidence type="ECO:0000259" key="5">
    <source>
        <dbReference type="Pfam" id="PF25137"/>
    </source>
</evidence>
<organism evidence="6 7">
    <name type="scientific">Candidatus Anaerobiospirillum pullicola</name>
    <dbReference type="NCBI Taxonomy" id="2838451"/>
    <lineage>
        <taxon>Bacteria</taxon>
        <taxon>Pseudomonadati</taxon>
        <taxon>Pseudomonadota</taxon>
        <taxon>Gammaproteobacteria</taxon>
        <taxon>Aeromonadales</taxon>
        <taxon>Succinivibrionaceae</taxon>
        <taxon>Anaerobiospirillum</taxon>
    </lineage>
</organism>
<comment type="cofactor">
    <cofactor evidence="1">
        <name>Fe cation</name>
        <dbReference type="ChEBI" id="CHEBI:24875"/>
    </cofactor>
</comment>
<proteinExistence type="inferred from homology"/>
<name>A0A948WZ81_9GAMM</name>
<dbReference type="GO" id="GO:0005829">
    <property type="term" value="C:cytosol"/>
    <property type="evidence" value="ECO:0007669"/>
    <property type="project" value="TreeGrafter"/>
</dbReference>
<comment type="caution">
    <text evidence="6">The sequence shown here is derived from an EMBL/GenBank/DDBJ whole genome shotgun (WGS) entry which is preliminary data.</text>
</comment>
<comment type="similarity">
    <text evidence="2">Belongs to the iron-containing alcohol dehydrogenase family.</text>
</comment>
<dbReference type="InterPro" id="IPR018211">
    <property type="entry name" value="ADH_Fe_CS"/>
</dbReference>
<feature type="domain" description="Fe-containing alcohol dehydrogenase-like C-terminal" evidence="5">
    <location>
        <begin position="191"/>
        <end position="390"/>
    </location>
</feature>
<dbReference type="CDD" id="cd08187">
    <property type="entry name" value="BDH"/>
    <property type="match status" value="1"/>
</dbReference>
<dbReference type="EMBL" id="JAHLFE010000104">
    <property type="protein sequence ID" value="MBU3844242.1"/>
    <property type="molecule type" value="Genomic_DNA"/>
</dbReference>
<dbReference type="Pfam" id="PF00465">
    <property type="entry name" value="Fe-ADH"/>
    <property type="match status" value="1"/>
</dbReference>
<evidence type="ECO:0000256" key="1">
    <source>
        <dbReference type="ARBA" id="ARBA00001962"/>
    </source>
</evidence>
<dbReference type="PANTHER" id="PTHR43633">
    <property type="entry name" value="ALCOHOL DEHYDROGENASE YQHD"/>
    <property type="match status" value="1"/>
</dbReference>
<dbReference type="PANTHER" id="PTHR43633:SF1">
    <property type="entry name" value="ALCOHOL DEHYDROGENASE YQHD"/>
    <property type="match status" value="1"/>
</dbReference>
<dbReference type="InterPro" id="IPR056798">
    <property type="entry name" value="ADH_Fe_C"/>
</dbReference>
<dbReference type="FunFam" id="3.40.50.1970:FF:000003">
    <property type="entry name" value="Alcohol dehydrogenase, iron-containing"/>
    <property type="match status" value="1"/>
</dbReference>
<gene>
    <name evidence="6" type="ORF">H9847_05145</name>
</gene>